<dbReference type="Gene3D" id="2.120.10.30">
    <property type="entry name" value="TolB, C-terminal domain"/>
    <property type="match status" value="1"/>
</dbReference>
<evidence type="ECO:0000313" key="5">
    <source>
        <dbReference type="Proteomes" id="UP000270291"/>
    </source>
</evidence>
<dbReference type="PANTHER" id="PTHR47572">
    <property type="entry name" value="LIPOPROTEIN-RELATED"/>
    <property type="match status" value="1"/>
</dbReference>
<dbReference type="InterPro" id="IPR013658">
    <property type="entry name" value="SGL"/>
</dbReference>
<keyword evidence="2" id="KW-0732">Signal</keyword>
<feature type="domain" description="SMP-30/Gluconolactonase/LRE-like region" evidence="3">
    <location>
        <begin position="243"/>
        <end position="326"/>
    </location>
</feature>
<protein>
    <recommendedName>
        <fullName evidence="3">SMP-30/Gluconolactonase/LRE-like region domain-containing protein</fullName>
    </recommendedName>
</protein>
<comment type="caution">
    <text evidence="4">The sequence shown here is derived from an EMBL/GenBank/DDBJ whole genome shotgun (WGS) entry which is preliminary data.</text>
</comment>
<evidence type="ECO:0000259" key="3">
    <source>
        <dbReference type="Pfam" id="PF08450"/>
    </source>
</evidence>
<dbReference type="SUPFAM" id="SSF63829">
    <property type="entry name" value="Calcium-dependent phosphotriesterase"/>
    <property type="match status" value="1"/>
</dbReference>
<dbReference type="Proteomes" id="UP000270291">
    <property type="component" value="Unassembled WGS sequence"/>
</dbReference>
<organism evidence="4 5">
    <name type="scientific">Hymenobacter perfusus</name>
    <dbReference type="NCBI Taxonomy" id="1236770"/>
    <lineage>
        <taxon>Bacteria</taxon>
        <taxon>Pseudomonadati</taxon>
        <taxon>Bacteroidota</taxon>
        <taxon>Cytophagia</taxon>
        <taxon>Cytophagales</taxon>
        <taxon>Hymenobacteraceae</taxon>
        <taxon>Hymenobacter</taxon>
    </lineage>
</organism>
<keyword evidence="1" id="KW-0378">Hydrolase</keyword>
<evidence type="ECO:0000256" key="1">
    <source>
        <dbReference type="ARBA" id="ARBA00022801"/>
    </source>
</evidence>
<name>A0A3R9V486_9BACT</name>
<dbReference type="InterPro" id="IPR011042">
    <property type="entry name" value="6-blade_b-propeller_TolB-like"/>
</dbReference>
<sequence length="339" mass="35448">MPYPRFLAAGLLLAGLATAAMPPESRLTPDLPTQGNFFAPTTRPTAVFTGGIGTVCEGPAVAPDGRVFFTDVTADDMGGLLWVYEPATGQTRQGRQPSGNASGLAFDAAGHLVVAEGPNRGGGKRLSRLDVATGQATLLADHFEGRPLNGPNDLALDAQGRVYFTDSRYGSTEPLTLPWMGVYRVAPGGPVELLAADLTRPNGLVFSPDRRTLYVGSYDAPGVGIYGPLPADYAGPAPQSGGELRAYEVLPDGRLAAGRTLVRFTGEGPDGLTVDAAGNLYAAVASRLVVYSPQGTRLAEMPMPVKTTNVCFGHGPYRHTLYITAAKGLYTLPTVQAGE</sequence>
<feature type="signal peptide" evidence="2">
    <location>
        <begin position="1"/>
        <end position="19"/>
    </location>
</feature>
<dbReference type="GO" id="GO:0016787">
    <property type="term" value="F:hydrolase activity"/>
    <property type="evidence" value="ECO:0007669"/>
    <property type="project" value="UniProtKB-KW"/>
</dbReference>
<feature type="chain" id="PRO_5018733771" description="SMP-30/Gluconolactonase/LRE-like region domain-containing protein" evidence="2">
    <location>
        <begin position="20"/>
        <end position="339"/>
    </location>
</feature>
<dbReference type="EMBL" id="RWIU01000001">
    <property type="protein sequence ID" value="RSK46371.1"/>
    <property type="molecule type" value="Genomic_DNA"/>
</dbReference>
<dbReference type="InterPro" id="IPR051262">
    <property type="entry name" value="SMP-30/CGR1_Lactonase"/>
</dbReference>
<dbReference type="Pfam" id="PF08450">
    <property type="entry name" value="SGL"/>
    <property type="match status" value="2"/>
</dbReference>
<gene>
    <name evidence="4" type="ORF">EI293_04165</name>
</gene>
<dbReference type="PANTHER" id="PTHR47572:SF4">
    <property type="entry name" value="LACTONASE DRP35"/>
    <property type="match status" value="1"/>
</dbReference>
<dbReference type="OrthoDB" id="791543at2"/>
<evidence type="ECO:0000313" key="4">
    <source>
        <dbReference type="EMBL" id="RSK46371.1"/>
    </source>
</evidence>
<proteinExistence type="predicted"/>
<dbReference type="AlphaFoldDB" id="A0A3R9V486"/>
<feature type="domain" description="SMP-30/Gluconolactonase/LRE-like region" evidence="3">
    <location>
        <begin position="57"/>
        <end position="215"/>
    </location>
</feature>
<evidence type="ECO:0000256" key="2">
    <source>
        <dbReference type="SAM" id="SignalP"/>
    </source>
</evidence>
<keyword evidence="5" id="KW-1185">Reference proteome</keyword>
<accession>A0A3R9V486</accession>
<reference evidence="4 5" key="1">
    <citation type="submission" date="2018-12" db="EMBL/GenBank/DDBJ databases">
        <authorList>
            <person name="Feng G."/>
            <person name="Zhu H."/>
        </authorList>
    </citation>
    <scope>NUCLEOTIDE SEQUENCE [LARGE SCALE GENOMIC DNA]</scope>
    <source>
        <strain evidence="4 5">LMG 26000</strain>
    </source>
</reference>